<evidence type="ECO:0000313" key="4">
    <source>
        <dbReference type="WBParaSite" id="GPUH_0000198101-mRNA-1"/>
    </source>
</evidence>
<dbReference type="AlphaFoldDB" id="A0A183CZT5"/>
<gene>
    <name evidence="2" type="ORF">GPUH_LOCUS1976</name>
</gene>
<reference evidence="4" key="1">
    <citation type="submission" date="2016-06" db="UniProtKB">
        <authorList>
            <consortium name="WormBaseParasite"/>
        </authorList>
    </citation>
    <scope>IDENTIFICATION</scope>
</reference>
<dbReference type="WBParaSite" id="GPUH_0000198101-mRNA-1">
    <property type="protein sequence ID" value="GPUH_0000198101-mRNA-1"/>
    <property type="gene ID" value="GPUH_0000198101"/>
</dbReference>
<evidence type="ECO:0000313" key="3">
    <source>
        <dbReference type="Proteomes" id="UP000271098"/>
    </source>
</evidence>
<keyword evidence="1" id="KW-0732">Signal</keyword>
<proteinExistence type="predicted"/>
<evidence type="ECO:0000313" key="2">
    <source>
        <dbReference type="EMBL" id="VDK31392.1"/>
    </source>
</evidence>
<protein>
    <submittedName>
        <fullName evidence="4">Secreted protein</fullName>
    </submittedName>
</protein>
<dbReference type="Proteomes" id="UP000271098">
    <property type="component" value="Unassembled WGS sequence"/>
</dbReference>
<sequence length="80" mass="8958">MSFGTNALICFMALFPSVEQLANPESQLPQPPRASVYSGNSGMRRMYRTYRIPQRIASPSEPQDALKHHFTTTFGSPLQV</sequence>
<reference evidence="2 3" key="2">
    <citation type="submission" date="2018-11" db="EMBL/GenBank/DDBJ databases">
        <authorList>
            <consortium name="Pathogen Informatics"/>
        </authorList>
    </citation>
    <scope>NUCLEOTIDE SEQUENCE [LARGE SCALE GENOMIC DNA]</scope>
</reference>
<evidence type="ECO:0000256" key="1">
    <source>
        <dbReference type="SAM" id="SignalP"/>
    </source>
</evidence>
<feature type="chain" id="PRO_5043138493" evidence="1">
    <location>
        <begin position="21"/>
        <end position="80"/>
    </location>
</feature>
<feature type="signal peptide" evidence="1">
    <location>
        <begin position="1"/>
        <end position="20"/>
    </location>
</feature>
<keyword evidence="3" id="KW-1185">Reference proteome</keyword>
<accession>A0A183CZT5</accession>
<organism evidence="4">
    <name type="scientific">Gongylonema pulchrum</name>
    <dbReference type="NCBI Taxonomy" id="637853"/>
    <lineage>
        <taxon>Eukaryota</taxon>
        <taxon>Metazoa</taxon>
        <taxon>Ecdysozoa</taxon>
        <taxon>Nematoda</taxon>
        <taxon>Chromadorea</taxon>
        <taxon>Rhabditida</taxon>
        <taxon>Spirurina</taxon>
        <taxon>Spiruromorpha</taxon>
        <taxon>Spiruroidea</taxon>
        <taxon>Gongylonematidae</taxon>
        <taxon>Gongylonema</taxon>
    </lineage>
</organism>
<dbReference type="EMBL" id="UYRT01002717">
    <property type="protein sequence ID" value="VDK31392.1"/>
    <property type="molecule type" value="Genomic_DNA"/>
</dbReference>
<name>A0A183CZT5_9BILA</name>